<feature type="region of interest" description="Disordered" evidence="1">
    <location>
        <begin position="555"/>
        <end position="647"/>
    </location>
</feature>
<protein>
    <recommendedName>
        <fullName evidence="3">Transglutaminase-like domain-containing protein</fullName>
    </recommendedName>
</protein>
<accession>A0A2U1ZVN6</accession>
<proteinExistence type="predicted"/>
<dbReference type="PANTHER" id="PTHR42736:SF1">
    <property type="entry name" value="PROTEIN-GLUTAMINE GAMMA-GLUTAMYLTRANSFERASE"/>
    <property type="match status" value="1"/>
</dbReference>
<dbReference type="Proteomes" id="UP000245166">
    <property type="component" value="Unassembled WGS sequence"/>
</dbReference>
<feature type="region of interest" description="Disordered" evidence="1">
    <location>
        <begin position="784"/>
        <end position="807"/>
    </location>
</feature>
<dbReference type="PANTHER" id="PTHR42736">
    <property type="entry name" value="PROTEIN-GLUTAMINE GAMMA-GLUTAMYLTRANSFERASE"/>
    <property type="match status" value="1"/>
</dbReference>
<reference evidence="4 5" key="1">
    <citation type="submission" date="2018-03" db="EMBL/GenBank/DDBJ databases">
        <title>Genome assembly of novel Miniimonas species PCH200.</title>
        <authorList>
            <person name="Thakur V."/>
            <person name="Kumar V."/>
            <person name="Singh D."/>
        </authorList>
    </citation>
    <scope>NUCLEOTIDE SEQUENCE [LARGE SCALE GENOMIC DNA]</scope>
    <source>
        <strain evidence="4 5">PCH200</strain>
    </source>
</reference>
<keyword evidence="2" id="KW-0812">Transmembrane</keyword>
<feature type="compositionally biased region" description="Gly residues" evidence="1">
    <location>
        <begin position="560"/>
        <end position="569"/>
    </location>
</feature>
<name>A0A2U1ZVN6_9MICO</name>
<feature type="region of interest" description="Disordered" evidence="1">
    <location>
        <begin position="1"/>
        <end position="47"/>
    </location>
</feature>
<feature type="compositionally biased region" description="Gly residues" evidence="1">
    <location>
        <begin position="33"/>
        <end position="45"/>
    </location>
</feature>
<evidence type="ECO:0000313" key="5">
    <source>
        <dbReference type="Proteomes" id="UP000245166"/>
    </source>
</evidence>
<feature type="transmembrane region" description="Helical" evidence="2">
    <location>
        <begin position="175"/>
        <end position="194"/>
    </location>
</feature>
<evidence type="ECO:0000259" key="3">
    <source>
        <dbReference type="SMART" id="SM00460"/>
    </source>
</evidence>
<dbReference type="InterPro" id="IPR021878">
    <property type="entry name" value="TgpA_N"/>
</dbReference>
<feature type="compositionally biased region" description="Low complexity" evidence="1">
    <location>
        <begin position="13"/>
        <end position="24"/>
    </location>
</feature>
<feature type="transmembrane region" description="Helical" evidence="2">
    <location>
        <begin position="200"/>
        <end position="221"/>
    </location>
</feature>
<dbReference type="OrthoDB" id="9804023at2"/>
<dbReference type="SUPFAM" id="SSF54001">
    <property type="entry name" value="Cysteine proteinases"/>
    <property type="match status" value="1"/>
</dbReference>
<dbReference type="Pfam" id="PF11992">
    <property type="entry name" value="TgpA_N"/>
    <property type="match status" value="1"/>
</dbReference>
<dbReference type="AlphaFoldDB" id="A0A2U1ZVN6"/>
<dbReference type="SMART" id="SM00460">
    <property type="entry name" value="TGc"/>
    <property type="match status" value="1"/>
</dbReference>
<dbReference type="InterPro" id="IPR052901">
    <property type="entry name" value="Bact_TGase-like"/>
</dbReference>
<dbReference type="Pfam" id="PF01841">
    <property type="entry name" value="Transglut_core"/>
    <property type="match status" value="1"/>
</dbReference>
<gene>
    <name evidence="4" type="ORF">C8046_10615</name>
</gene>
<evidence type="ECO:0000256" key="2">
    <source>
        <dbReference type="SAM" id="Phobius"/>
    </source>
</evidence>
<keyword evidence="5" id="KW-1185">Reference proteome</keyword>
<dbReference type="RefSeq" id="WP_109229412.1">
    <property type="nucleotide sequence ID" value="NZ_PYHR01000002.1"/>
</dbReference>
<feature type="domain" description="Transglutaminase-like" evidence="3">
    <location>
        <begin position="490"/>
        <end position="560"/>
    </location>
</feature>
<feature type="transmembrane region" description="Helical" evidence="2">
    <location>
        <begin position="103"/>
        <end position="124"/>
    </location>
</feature>
<feature type="compositionally biased region" description="Basic and acidic residues" evidence="1">
    <location>
        <begin position="1"/>
        <end position="11"/>
    </location>
</feature>
<dbReference type="Gene3D" id="3.10.620.30">
    <property type="match status" value="1"/>
</dbReference>
<feature type="transmembrane region" description="Helical" evidence="2">
    <location>
        <begin position="144"/>
        <end position="168"/>
    </location>
</feature>
<dbReference type="EMBL" id="PYHR01000002">
    <property type="protein sequence ID" value="PWD51031.1"/>
    <property type="molecule type" value="Genomic_DNA"/>
</dbReference>
<evidence type="ECO:0000256" key="1">
    <source>
        <dbReference type="SAM" id="MobiDB-lite"/>
    </source>
</evidence>
<keyword evidence="2" id="KW-1133">Transmembrane helix</keyword>
<comment type="caution">
    <text evidence="4">The sequence shown here is derived from an EMBL/GenBank/DDBJ whole genome shotgun (WGS) entry which is preliminary data.</text>
</comment>
<dbReference type="InterPro" id="IPR002931">
    <property type="entry name" value="Transglutaminase-like"/>
</dbReference>
<keyword evidence="2" id="KW-0472">Membrane</keyword>
<sequence>MTTATRPERPRTGLAARRPAVAPAPRRRPGRLSGSGSGGGPGGGAPTTARTAVTQVLAAVTLLASLAAVDEVLVGSAWWLRPVLAVAWVVGLGIGLRRVAPAIVATLVQVVGLALLVAVLFEVSTPSAVADLVRVAAEHIQVSGAPAGVVPAVEFVLTAVVGLLAIVVDALAVRLPALVAVPALAAFVTGSTFAPGLLPWQAMVLPAAAYVAMLASAGPPARGRPGSRTVRRGHAGSGADRGVVVAIGAVAVVLGLVATSQATMISTAGRLDRVTVVGAGGSSPFTGLVGDLIRGEDVELVTYRSSVSPRYLRSVALTEWTNNAGWSLSAEPDVDRVDGSGGRLLPEAERASVPGTVVLEATGYQGRFLPVLEGTSEVDAADPPWRYDEVLDTWHRNGTTDPGVYQLLVDGALPSVEQLAGDTVSPSREEIEVGDLDPAVTELAREATAGQEGPFAQALALQQWFLTPTNGFVYSLSVPEGTSGDALVDFLDLRRGYCEQYASAMAVMLRALDIPARVVIGFGSGITDETGLTTVSSHNAHAWVEVRFDGAGWVRFDPTPGGGGQGGDAAPGIIGLPPVPVPGGEGTAEPDPTASAPGSEPVEPTAPDPTAGDPAEQPGEVDPTAAPPTDGGGTGTGEDGADPAVDPWAHVGRGEVTLLVLLALVTGPQAVRFWRARRRMARVAQGGPAAAIAAWEEIEDLALDHARPVAGTLTLRAGADQVADDAHLRAGARGRLGLLVREAERGWFESPSSAGAGAGAGGSKDRDAGAPLVAAVADVAAGLEHHAPPGPWRWWFPPSLRRPRRRP</sequence>
<dbReference type="InterPro" id="IPR038765">
    <property type="entry name" value="Papain-like_cys_pep_sf"/>
</dbReference>
<feature type="transmembrane region" description="Helical" evidence="2">
    <location>
        <begin position="78"/>
        <end position="96"/>
    </location>
</feature>
<feature type="transmembrane region" description="Helical" evidence="2">
    <location>
        <begin position="242"/>
        <end position="264"/>
    </location>
</feature>
<organism evidence="4 5">
    <name type="scientific">Serinibacter arcticus</name>
    <dbReference type="NCBI Taxonomy" id="1655435"/>
    <lineage>
        <taxon>Bacteria</taxon>
        <taxon>Bacillati</taxon>
        <taxon>Actinomycetota</taxon>
        <taxon>Actinomycetes</taxon>
        <taxon>Micrococcales</taxon>
        <taxon>Beutenbergiaceae</taxon>
        <taxon>Serinibacter</taxon>
    </lineage>
</organism>
<evidence type="ECO:0000313" key="4">
    <source>
        <dbReference type="EMBL" id="PWD51031.1"/>
    </source>
</evidence>